<accession>A0A1F7F217</accession>
<comment type="caution">
    <text evidence="1">The sequence shown here is derived from an EMBL/GenBank/DDBJ whole genome shotgun (WGS) entry which is preliminary data.</text>
</comment>
<reference evidence="1 2" key="1">
    <citation type="journal article" date="2016" name="Nat. Commun.">
        <title>Thousands of microbial genomes shed light on interconnected biogeochemical processes in an aquifer system.</title>
        <authorList>
            <person name="Anantharaman K."/>
            <person name="Brown C.T."/>
            <person name="Hug L.A."/>
            <person name="Sharon I."/>
            <person name="Castelle C.J."/>
            <person name="Probst A.J."/>
            <person name="Thomas B.C."/>
            <person name="Singh A."/>
            <person name="Wilkins M.J."/>
            <person name="Karaoz U."/>
            <person name="Brodie E.L."/>
            <person name="Williams K.H."/>
            <person name="Hubbard S.S."/>
            <person name="Banfield J.F."/>
        </authorList>
    </citation>
    <scope>NUCLEOTIDE SEQUENCE [LARGE SCALE GENOMIC DNA]</scope>
</reference>
<dbReference type="AlphaFoldDB" id="A0A1F7F217"/>
<gene>
    <name evidence="1" type="ORF">A2519_20160</name>
</gene>
<evidence type="ECO:0000313" key="1">
    <source>
        <dbReference type="EMBL" id="OGK00710.1"/>
    </source>
</evidence>
<name>A0A1F7F217_UNCRA</name>
<organism evidence="1 2">
    <name type="scientific">Candidatus Raymondbacteria bacterium RIFOXYD12_FULL_49_13</name>
    <dbReference type="NCBI Taxonomy" id="1817890"/>
    <lineage>
        <taxon>Bacteria</taxon>
        <taxon>Raymondiibacteriota</taxon>
    </lineage>
</organism>
<proteinExistence type="predicted"/>
<dbReference type="Proteomes" id="UP000179243">
    <property type="component" value="Unassembled WGS sequence"/>
</dbReference>
<sequence length="264" mass="30033">MIPIVFIASIVCTQVCLAQPNYVDTAAASEYEVDRPENEESEEGPSVSPGVAHETLVFKSGDEIKRTRNLNAAFLSVLVPGWGEYAAGSQKLGKSLMVLDGLFWIGLGSALFSRYLTQQDLKAYLYAYAGCDGRHGESRRTAWDLNEWELELPLYIDSSFIYDERIFKPSRDESMSKIDFYWQWESEEAHQEYYDLWKNASQAKVIGYYFLAGALVSRAVSFIHARYLLKKSNIEETQIVSELFHPRFSFDRGGAPVVSFLLHF</sequence>
<dbReference type="EMBL" id="MFYX01000142">
    <property type="protein sequence ID" value="OGK00710.1"/>
    <property type="molecule type" value="Genomic_DNA"/>
</dbReference>
<evidence type="ECO:0000313" key="2">
    <source>
        <dbReference type="Proteomes" id="UP000179243"/>
    </source>
</evidence>
<evidence type="ECO:0008006" key="3">
    <source>
        <dbReference type="Google" id="ProtNLM"/>
    </source>
</evidence>
<protein>
    <recommendedName>
        <fullName evidence="3">DUF5683 domain-containing protein</fullName>
    </recommendedName>
</protein>